<comment type="caution">
    <text evidence="5">The sequence shown here is derived from an EMBL/GenBank/DDBJ whole genome shotgun (WGS) entry which is preliminary data.</text>
</comment>
<reference evidence="5" key="1">
    <citation type="journal article" date="2021" name="PeerJ">
        <title>Extensive microbial diversity within the chicken gut microbiome revealed by metagenomics and culture.</title>
        <authorList>
            <person name="Gilroy R."/>
            <person name="Ravi A."/>
            <person name="Getino M."/>
            <person name="Pursley I."/>
            <person name="Horton D.L."/>
            <person name="Alikhan N.F."/>
            <person name="Baker D."/>
            <person name="Gharbi K."/>
            <person name="Hall N."/>
            <person name="Watson M."/>
            <person name="Adriaenssens E.M."/>
            <person name="Foster-Nyarko E."/>
            <person name="Jarju S."/>
            <person name="Secka A."/>
            <person name="Antonio M."/>
            <person name="Oren A."/>
            <person name="Chaudhuri R.R."/>
            <person name="La Ragione R."/>
            <person name="Hildebrand F."/>
            <person name="Pallen M.J."/>
        </authorList>
    </citation>
    <scope>NUCLEOTIDE SEQUENCE</scope>
    <source>
        <strain evidence="5">G4-2901</strain>
    </source>
</reference>
<dbReference type="SMART" id="SM00382">
    <property type="entry name" value="AAA"/>
    <property type="match status" value="1"/>
</dbReference>
<keyword evidence="2" id="KW-0547">Nucleotide-binding</keyword>
<dbReference type="InterPro" id="IPR051782">
    <property type="entry name" value="ABC_Transporter_VariousFunc"/>
</dbReference>
<dbReference type="InterPro" id="IPR003439">
    <property type="entry name" value="ABC_transporter-like_ATP-bd"/>
</dbReference>
<organism evidence="5 6">
    <name type="scientific">Candidatus Phocaeicola faecigallinarum</name>
    <dbReference type="NCBI Taxonomy" id="2838732"/>
    <lineage>
        <taxon>Bacteria</taxon>
        <taxon>Pseudomonadati</taxon>
        <taxon>Bacteroidota</taxon>
        <taxon>Bacteroidia</taxon>
        <taxon>Bacteroidales</taxon>
        <taxon>Bacteroidaceae</taxon>
        <taxon>Phocaeicola</taxon>
    </lineage>
</organism>
<keyword evidence="1" id="KW-0813">Transport</keyword>
<gene>
    <name evidence="5" type="ORF">H9777_03550</name>
</gene>
<dbReference type="CDD" id="cd03230">
    <property type="entry name" value="ABC_DR_subfamily_A"/>
    <property type="match status" value="1"/>
</dbReference>
<feature type="domain" description="ABC transporter" evidence="4">
    <location>
        <begin position="2"/>
        <end position="227"/>
    </location>
</feature>
<keyword evidence="3 5" id="KW-0067">ATP-binding</keyword>
<name>A0A948TA47_9BACT</name>
<dbReference type="Proteomes" id="UP000783796">
    <property type="component" value="Unassembled WGS sequence"/>
</dbReference>
<evidence type="ECO:0000256" key="1">
    <source>
        <dbReference type="ARBA" id="ARBA00022448"/>
    </source>
</evidence>
<dbReference type="GO" id="GO:0016887">
    <property type="term" value="F:ATP hydrolysis activity"/>
    <property type="evidence" value="ECO:0007669"/>
    <property type="project" value="InterPro"/>
</dbReference>
<dbReference type="Pfam" id="PF00005">
    <property type="entry name" value="ABC_tran"/>
    <property type="match status" value="1"/>
</dbReference>
<evidence type="ECO:0000259" key="4">
    <source>
        <dbReference type="PROSITE" id="PS50893"/>
    </source>
</evidence>
<accession>A0A948TA47</accession>
<proteinExistence type="predicted"/>
<reference evidence="5" key="2">
    <citation type="submission" date="2021-04" db="EMBL/GenBank/DDBJ databases">
        <authorList>
            <person name="Gilroy R."/>
        </authorList>
    </citation>
    <scope>NUCLEOTIDE SEQUENCE</scope>
    <source>
        <strain evidence="5">G4-2901</strain>
    </source>
</reference>
<dbReference type="PANTHER" id="PTHR42939">
    <property type="entry name" value="ABC TRANSPORTER ATP-BINDING PROTEIN ALBC-RELATED"/>
    <property type="match status" value="1"/>
</dbReference>
<evidence type="ECO:0000313" key="5">
    <source>
        <dbReference type="EMBL" id="MBU3837392.1"/>
    </source>
</evidence>
<protein>
    <submittedName>
        <fullName evidence="5">ABC transporter ATP-binding protein</fullName>
    </submittedName>
</protein>
<dbReference type="SUPFAM" id="SSF52540">
    <property type="entry name" value="P-loop containing nucleoside triphosphate hydrolases"/>
    <property type="match status" value="1"/>
</dbReference>
<dbReference type="PROSITE" id="PS50893">
    <property type="entry name" value="ABC_TRANSPORTER_2"/>
    <property type="match status" value="1"/>
</dbReference>
<evidence type="ECO:0000256" key="2">
    <source>
        <dbReference type="ARBA" id="ARBA00022741"/>
    </source>
</evidence>
<dbReference type="Gene3D" id="3.40.50.300">
    <property type="entry name" value="P-loop containing nucleotide triphosphate hydrolases"/>
    <property type="match status" value="1"/>
</dbReference>
<dbReference type="InterPro" id="IPR027417">
    <property type="entry name" value="P-loop_NTPase"/>
</dbReference>
<dbReference type="AlphaFoldDB" id="A0A948TA47"/>
<evidence type="ECO:0000256" key="3">
    <source>
        <dbReference type="ARBA" id="ARBA00022840"/>
    </source>
</evidence>
<dbReference type="InterPro" id="IPR003593">
    <property type="entry name" value="AAA+_ATPase"/>
</dbReference>
<dbReference type="EMBL" id="JAHLFW010000037">
    <property type="protein sequence ID" value="MBU3837392.1"/>
    <property type="molecule type" value="Genomic_DNA"/>
</dbReference>
<sequence length="278" mass="31301">MIKAEHLTFGYGKNKQVFDDFNLEIEKGEIVGLLGKNGTGKSTLLYIICGLLKPSHGNVTIKGIDIRRRLPQTLSDIYLVPEEFDLPNLSMKQFVKLNSGFYPNFSNETLSTCLNDFDLGMDINLGELSMGQKKKAYMCFALATNTSLLLMDEPTNGLDIPSKSQFRKVIASGMTDEKTIIISTHQVRDIDRLLDHITIIDGTEVLLDKSVKEITDRLYFCEQSMNEPTDGALFIQPSVQGNSIIMENRFDEESPINLEVLFNAMLAERSKIQEVFNK</sequence>
<evidence type="ECO:0000313" key="6">
    <source>
        <dbReference type="Proteomes" id="UP000783796"/>
    </source>
</evidence>
<dbReference type="GO" id="GO:0005524">
    <property type="term" value="F:ATP binding"/>
    <property type="evidence" value="ECO:0007669"/>
    <property type="project" value="UniProtKB-KW"/>
</dbReference>
<dbReference type="PANTHER" id="PTHR42939:SF1">
    <property type="entry name" value="ABC TRANSPORTER ATP-BINDING PROTEIN ALBC-RELATED"/>
    <property type="match status" value="1"/>
</dbReference>